<comment type="caution">
    <text evidence="1">The sequence shown here is derived from an EMBL/GenBank/DDBJ whole genome shotgun (WGS) entry which is preliminary data.</text>
</comment>
<accession>A0A8S9YUR5</accession>
<gene>
    <name evidence="1" type="ORF">EG68_06098</name>
</gene>
<evidence type="ECO:0000313" key="1">
    <source>
        <dbReference type="EMBL" id="KAF7257146.1"/>
    </source>
</evidence>
<organism evidence="1 2">
    <name type="scientific">Paragonimus skrjabini miyazakii</name>
    <dbReference type="NCBI Taxonomy" id="59628"/>
    <lineage>
        <taxon>Eukaryota</taxon>
        <taxon>Metazoa</taxon>
        <taxon>Spiralia</taxon>
        <taxon>Lophotrochozoa</taxon>
        <taxon>Platyhelminthes</taxon>
        <taxon>Trematoda</taxon>
        <taxon>Digenea</taxon>
        <taxon>Plagiorchiida</taxon>
        <taxon>Troglotremata</taxon>
        <taxon>Troglotrematidae</taxon>
        <taxon>Paragonimus</taxon>
    </lineage>
</organism>
<reference evidence="1" key="1">
    <citation type="submission" date="2019-07" db="EMBL/GenBank/DDBJ databases">
        <title>Annotation for the trematode Paragonimus miyazaki's.</title>
        <authorList>
            <person name="Choi Y.-J."/>
        </authorList>
    </citation>
    <scope>NUCLEOTIDE SEQUENCE</scope>
    <source>
        <strain evidence="1">Japan</strain>
    </source>
</reference>
<evidence type="ECO:0000313" key="2">
    <source>
        <dbReference type="Proteomes" id="UP000822476"/>
    </source>
</evidence>
<sequence>MATFKLSSNLIVTPVVLPSETPSTNVNIENPMVKKRKTLEGFTESSDHYTMIRTESIPDGHPSHSNDHRIQAPVTVTNGMSKSQNARKRRLWQSLLVGFGVAAHWCIHVAH</sequence>
<keyword evidence="2" id="KW-1185">Reference proteome</keyword>
<proteinExistence type="predicted"/>
<dbReference type="EMBL" id="JTDE01002599">
    <property type="protein sequence ID" value="KAF7257146.1"/>
    <property type="molecule type" value="Genomic_DNA"/>
</dbReference>
<protein>
    <submittedName>
        <fullName evidence="1">Uncharacterized protein</fullName>
    </submittedName>
</protein>
<name>A0A8S9YUR5_9TREM</name>
<dbReference type="Proteomes" id="UP000822476">
    <property type="component" value="Unassembled WGS sequence"/>
</dbReference>
<dbReference type="AlphaFoldDB" id="A0A8S9YUR5"/>